<comment type="caution">
    <text evidence="1">The sequence shown here is derived from an EMBL/GenBank/DDBJ whole genome shotgun (WGS) entry which is preliminary data.</text>
</comment>
<dbReference type="EMBL" id="JAHRHJ020000001">
    <property type="protein sequence ID" value="KAH9329347.1"/>
    <property type="molecule type" value="Genomic_DNA"/>
</dbReference>
<evidence type="ECO:0000313" key="2">
    <source>
        <dbReference type="Proteomes" id="UP000824469"/>
    </source>
</evidence>
<sequence length="98" mass="10527">GQASSMETLCGWILNNKCRDLDLPSSAVGNLEDGEIVPEDLVLVLVPSKLSSCQVGMGAAKGSSVGKRGRKSKKEVAQLEVDVRKKRILKFDLTELGK</sequence>
<keyword evidence="2" id="KW-1185">Reference proteome</keyword>
<proteinExistence type="predicted"/>
<reference evidence="1 2" key="1">
    <citation type="journal article" date="2021" name="Nat. Plants">
        <title>The Taxus genome provides insights into paclitaxel biosynthesis.</title>
        <authorList>
            <person name="Xiong X."/>
            <person name="Gou J."/>
            <person name="Liao Q."/>
            <person name="Li Y."/>
            <person name="Zhou Q."/>
            <person name="Bi G."/>
            <person name="Li C."/>
            <person name="Du R."/>
            <person name="Wang X."/>
            <person name="Sun T."/>
            <person name="Guo L."/>
            <person name="Liang H."/>
            <person name="Lu P."/>
            <person name="Wu Y."/>
            <person name="Zhang Z."/>
            <person name="Ro D.K."/>
            <person name="Shang Y."/>
            <person name="Huang S."/>
            <person name="Yan J."/>
        </authorList>
    </citation>
    <scope>NUCLEOTIDE SEQUENCE [LARGE SCALE GENOMIC DNA]</scope>
    <source>
        <strain evidence="1">Ta-2019</strain>
    </source>
</reference>
<accession>A0AA38LQ22</accession>
<gene>
    <name evidence="1" type="ORF">KI387_001455</name>
</gene>
<dbReference type="Proteomes" id="UP000824469">
    <property type="component" value="Unassembled WGS sequence"/>
</dbReference>
<evidence type="ECO:0000313" key="1">
    <source>
        <dbReference type="EMBL" id="KAH9329347.1"/>
    </source>
</evidence>
<name>A0AA38LQ22_TAXCH</name>
<protein>
    <submittedName>
        <fullName evidence="1">Uncharacterized protein</fullName>
    </submittedName>
</protein>
<feature type="non-terminal residue" evidence="1">
    <location>
        <position position="98"/>
    </location>
</feature>
<feature type="non-terminal residue" evidence="1">
    <location>
        <position position="1"/>
    </location>
</feature>
<dbReference type="AlphaFoldDB" id="A0AA38LQ22"/>
<organism evidence="1 2">
    <name type="scientific">Taxus chinensis</name>
    <name type="common">Chinese yew</name>
    <name type="synonym">Taxus wallichiana var. chinensis</name>
    <dbReference type="NCBI Taxonomy" id="29808"/>
    <lineage>
        <taxon>Eukaryota</taxon>
        <taxon>Viridiplantae</taxon>
        <taxon>Streptophyta</taxon>
        <taxon>Embryophyta</taxon>
        <taxon>Tracheophyta</taxon>
        <taxon>Spermatophyta</taxon>
        <taxon>Pinopsida</taxon>
        <taxon>Pinidae</taxon>
        <taxon>Conifers II</taxon>
        <taxon>Cupressales</taxon>
        <taxon>Taxaceae</taxon>
        <taxon>Taxus</taxon>
    </lineage>
</organism>